<comment type="similarity">
    <text evidence="2">Belongs to the TRAFAC class translation factor GTPase superfamily. Classic translation factor GTPase family. EF-Tu/EF-1A subfamily.</text>
</comment>
<dbReference type="InterPro" id="IPR009000">
    <property type="entry name" value="Transl_B-barrel_sf"/>
</dbReference>
<dbReference type="SUPFAM" id="SSF50447">
    <property type="entry name" value="Translation proteins"/>
    <property type="match status" value="1"/>
</dbReference>
<name>A0A818TJN1_9BILA</name>
<evidence type="ECO:0000256" key="3">
    <source>
        <dbReference type="ARBA" id="ARBA00022490"/>
    </source>
</evidence>
<evidence type="ECO:0000256" key="7">
    <source>
        <dbReference type="SAM" id="MobiDB-lite"/>
    </source>
</evidence>
<protein>
    <recommendedName>
        <fullName evidence="8">Tr-type G domain-containing protein</fullName>
    </recommendedName>
</protein>
<dbReference type="Gene3D" id="3.40.50.300">
    <property type="entry name" value="P-loop containing nucleotide triphosphate hydrolases"/>
    <property type="match status" value="1"/>
</dbReference>
<dbReference type="Gene3D" id="2.40.30.10">
    <property type="entry name" value="Translation factors"/>
    <property type="match status" value="2"/>
</dbReference>
<dbReference type="CDD" id="cd04089">
    <property type="entry name" value="eRF3_II"/>
    <property type="match status" value="1"/>
</dbReference>
<organism evidence="9 10">
    <name type="scientific">Rotaria socialis</name>
    <dbReference type="NCBI Taxonomy" id="392032"/>
    <lineage>
        <taxon>Eukaryota</taxon>
        <taxon>Metazoa</taxon>
        <taxon>Spiralia</taxon>
        <taxon>Gnathifera</taxon>
        <taxon>Rotifera</taxon>
        <taxon>Eurotatoria</taxon>
        <taxon>Bdelloidea</taxon>
        <taxon>Philodinida</taxon>
        <taxon>Philodinidae</taxon>
        <taxon>Rotaria</taxon>
    </lineage>
</organism>
<dbReference type="SUPFAM" id="SSF50465">
    <property type="entry name" value="EF-Tu/eEF-1alpha/eIF2-gamma C-terminal domain"/>
    <property type="match status" value="1"/>
</dbReference>
<dbReference type="CDD" id="cd03704">
    <property type="entry name" value="eRF3_C_III"/>
    <property type="match status" value="1"/>
</dbReference>
<dbReference type="SUPFAM" id="SSF52540">
    <property type="entry name" value="P-loop containing nucleoside triphosphate hydrolases"/>
    <property type="match status" value="1"/>
</dbReference>
<dbReference type="InterPro" id="IPR050100">
    <property type="entry name" value="TRAFAC_GTPase_members"/>
</dbReference>
<proteinExistence type="inferred from homology"/>
<dbReference type="PRINTS" id="PR00315">
    <property type="entry name" value="ELONGATNFCT"/>
</dbReference>
<keyword evidence="5" id="KW-0648">Protein biosynthesis</keyword>
<reference evidence="9" key="1">
    <citation type="submission" date="2021-02" db="EMBL/GenBank/DDBJ databases">
        <authorList>
            <person name="Nowell W R."/>
        </authorList>
    </citation>
    <scope>NUCLEOTIDE SEQUENCE</scope>
</reference>
<dbReference type="InterPro" id="IPR000795">
    <property type="entry name" value="T_Tr_GTP-bd_dom"/>
</dbReference>
<evidence type="ECO:0000259" key="8">
    <source>
        <dbReference type="PROSITE" id="PS51722"/>
    </source>
</evidence>
<feature type="region of interest" description="Disordered" evidence="7">
    <location>
        <begin position="1"/>
        <end position="20"/>
    </location>
</feature>
<evidence type="ECO:0000256" key="6">
    <source>
        <dbReference type="ARBA" id="ARBA00023134"/>
    </source>
</evidence>
<evidence type="ECO:0000313" key="10">
    <source>
        <dbReference type="Proteomes" id="UP000663865"/>
    </source>
</evidence>
<dbReference type="Pfam" id="PF07145">
    <property type="entry name" value="PAM2"/>
    <property type="match status" value="1"/>
</dbReference>
<gene>
    <name evidence="9" type="ORF">KIK155_LOCUS25804</name>
</gene>
<dbReference type="GO" id="GO:0003924">
    <property type="term" value="F:GTPase activity"/>
    <property type="evidence" value="ECO:0007669"/>
    <property type="project" value="InterPro"/>
</dbReference>
<dbReference type="InterPro" id="IPR004161">
    <property type="entry name" value="EFTu-like_2"/>
</dbReference>
<dbReference type="PROSITE" id="PS00301">
    <property type="entry name" value="G_TR_1"/>
    <property type="match status" value="1"/>
</dbReference>
<dbReference type="InterPro" id="IPR009818">
    <property type="entry name" value="PAM2_motif"/>
</dbReference>
<keyword evidence="6" id="KW-0342">GTP-binding</keyword>
<dbReference type="Pfam" id="PF00009">
    <property type="entry name" value="GTP_EFTU"/>
    <property type="match status" value="1"/>
</dbReference>
<dbReference type="InterPro" id="IPR027417">
    <property type="entry name" value="P-loop_NTPase"/>
</dbReference>
<dbReference type="GO" id="GO:0005737">
    <property type="term" value="C:cytoplasm"/>
    <property type="evidence" value="ECO:0007669"/>
    <property type="project" value="UniProtKB-SubCell"/>
</dbReference>
<feature type="domain" description="Tr-type G" evidence="8">
    <location>
        <begin position="163"/>
        <end position="295"/>
    </location>
</feature>
<keyword evidence="3" id="KW-0963">Cytoplasm</keyword>
<dbReference type="FunFam" id="2.40.30.10:FF:000017">
    <property type="entry name" value="Eukaryotic peptide chain release factor GTP-binding subunit"/>
    <property type="match status" value="1"/>
</dbReference>
<dbReference type="GO" id="GO:0006415">
    <property type="term" value="P:translational termination"/>
    <property type="evidence" value="ECO:0007669"/>
    <property type="project" value="UniProtKB-ARBA"/>
</dbReference>
<evidence type="ECO:0000256" key="2">
    <source>
        <dbReference type="ARBA" id="ARBA00007249"/>
    </source>
</evidence>
<comment type="subcellular location">
    <subcellularLocation>
        <location evidence="1">Cytoplasm</location>
    </subcellularLocation>
</comment>
<dbReference type="InterPro" id="IPR009001">
    <property type="entry name" value="Transl_elong_EF1A/Init_IF2_C"/>
</dbReference>
<dbReference type="InterPro" id="IPR054696">
    <property type="entry name" value="GTP-eEF1A_C"/>
</dbReference>
<dbReference type="EMBL" id="CAJNYV010004695">
    <property type="protein sequence ID" value="CAF3688187.1"/>
    <property type="molecule type" value="Genomic_DNA"/>
</dbReference>
<evidence type="ECO:0000313" key="9">
    <source>
        <dbReference type="EMBL" id="CAF3688187.1"/>
    </source>
</evidence>
<evidence type="ECO:0000256" key="5">
    <source>
        <dbReference type="ARBA" id="ARBA00022917"/>
    </source>
</evidence>
<dbReference type="GO" id="GO:0005525">
    <property type="term" value="F:GTP binding"/>
    <property type="evidence" value="ECO:0007669"/>
    <property type="project" value="UniProtKB-KW"/>
</dbReference>
<evidence type="ECO:0000256" key="4">
    <source>
        <dbReference type="ARBA" id="ARBA00022741"/>
    </source>
</evidence>
<keyword evidence="4" id="KW-0547">Nucleotide-binding</keyword>
<dbReference type="FunFam" id="2.40.30.10:FF:000020">
    <property type="entry name" value="Translation elongation factor EF-1"/>
    <property type="match status" value="1"/>
</dbReference>
<accession>A0A818TJN1</accession>
<comment type="caution">
    <text evidence="9">The sequence shown here is derived from an EMBL/GenBank/DDBJ whole genome shotgun (WGS) entry which is preliminary data.</text>
</comment>
<sequence length="516" mass="57257">MDEPPSNWDQQEEENVSLSSATTKLSALNVNANEFVPSFGSGFSFGSKAANLPAAPLPKTPPSTPVVNRHTSEHDGNQVAAVTMSTNQIESNDQQQIKENVSTGEIDEISEDQNERMMDDSTAATTAAATTTTSVNKANTATSSTVPKEKKNLIIKRDIVRKKEPVNIVFCGHVDAGKSTIGGQLMFLTGQVDKRTLEKYQNEAREKSRESWYLSWALDTNEEERDKGKTVEVGRAWFETEKKHFIILDAPGHKCFVPNMIGGASQADIAILVISARKGEFETGFERGGQTREHAIGPNFIEYLDNIPSFNRSIDGALRMPIVERYKEMGVIVMGKIESGCCRVGDRCLIMPNRTRVEVTNIYYEDIETDSCVCGENVRLKLKNVEEEEISTGFILCDTQQEPCGVGRVFDAQVAILEHKSIICPGYSAVLHIHSAVAEVQLKKLITLIDRKTGDRTQEHPRFIKQDQVAIARFELSQSGQAICMEPFKHFPQLGRFTLRDEGRTVAVGKVLKIIE</sequence>
<dbReference type="InterPro" id="IPR031157">
    <property type="entry name" value="G_TR_CS"/>
</dbReference>
<dbReference type="Pfam" id="PF22594">
    <property type="entry name" value="GTP-eEF1A_C"/>
    <property type="match status" value="1"/>
</dbReference>
<dbReference type="PROSITE" id="PS51722">
    <property type="entry name" value="G_TR_2"/>
    <property type="match status" value="1"/>
</dbReference>
<dbReference type="Proteomes" id="UP000663865">
    <property type="component" value="Unassembled WGS sequence"/>
</dbReference>
<dbReference type="Pfam" id="PF03144">
    <property type="entry name" value="GTP_EFTU_D2"/>
    <property type="match status" value="1"/>
</dbReference>
<evidence type="ECO:0000256" key="1">
    <source>
        <dbReference type="ARBA" id="ARBA00004496"/>
    </source>
</evidence>
<dbReference type="AlphaFoldDB" id="A0A818TJN1"/>
<dbReference type="PANTHER" id="PTHR23115">
    <property type="entry name" value="TRANSLATION FACTOR"/>
    <property type="match status" value="1"/>
</dbReference>